<dbReference type="AlphaFoldDB" id="K9VVU9"/>
<dbReference type="KEGG" id="cep:Cri9333_0671"/>
<accession>K9VVU9</accession>
<gene>
    <name evidence="2" type="ORF">Cri9333_0308</name>
    <name evidence="3" type="ORF">Cri9333_0671</name>
</gene>
<dbReference type="eggNOG" id="ENOG5033B2N">
    <property type="taxonomic scope" value="Bacteria"/>
</dbReference>
<dbReference type="RefSeq" id="WP_015201435.1">
    <property type="nucleotide sequence ID" value="NC_019753.1"/>
</dbReference>
<sequence length="154" mass="17828">MQRKGLLFQSMSKLLITSAIALTLFGGQAQIASAETREQSVNSVTDWLFGNLHPELSRRKLQTNERGYIREWQAIRVVIDQRGLRYQKIAPNRNPCEIPDWSFNNDDEALKERLADAVFYSRYSRRISKPITSKNSAAVREWLKLKNSMFVAYC</sequence>
<name>K9VVU9_9CYAN</name>
<keyword evidence="4" id="KW-1185">Reference proteome</keyword>
<evidence type="ECO:0000256" key="1">
    <source>
        <dbReference type="SAM" id="SignalP"/>
    </source>
</evidence>
<dbReference type="Proteomes" id="UP000010472">
    <property type="component" value="Chromosome"/>
</dbReference>
<dbReference type="HOGENOM" id="CLU_1701327_0_0_3"/>
<dbReference type="KEGG" id="cep:Cri9333_0308"/>
<reference evidence="3 4" key="1">
    <citation type="submission" date="2012-06" db="EMBL/GenBank/DDBJ databases">
        <title>Finished chromosome of genome of Crinalium epipsammum PCC 9333.</title>
        <authorList>
            <consortium name="US DOE Joint Genome Institute"/>
            <person name="Gugger M."/>
            <person name="Coursin T."/>
            <person name="Rippka R."/>
            <person name="Tandeau De Marsac N."/>
            <person name="Huntemann M."/>
            <person name="Wei C.-L."/>
            <person name="Han J."/>
            <person name="Detter J.C."/>
            <person name="Han C."/>
            <person name="Tapia R."/>
            <person name="Davenport K."/>
            <person name="Daligault H."/>
            <person name="Erkkila T."/>
            <person name="Gu W."/>
            <person name="Munk A.C.C."/>
            <person name="Teshima H."/>
            <person name="Xu Y."/>
            <person name="Chain P."/>
            <person name="Chen A."/>
            <person name="Krypides N."/>
            <person name="Mavromatis K."/>
            <person name="Markowitz V."/>
            <person name="Szeto E."/>
            <person name="Ivanova N."/>
            <person name="Mikhailova N."/>
            <person name="Ovchinnikova G."/>
            <person name="Pagani I."/>
            <person name="Pati A."/>
            <person name="Goodwin L."/>
            <person name="Peters L."/>
            <person name="Pitluck S."/>
            <person name="Woyke T."/>
            <person name="Kerfeld C."/>
        </authorList>
    </citation>
    <scope>NUCLEOTIDE SEQUENCE [LARGE SCALE GENOMIC DNA]</scope>
    <source>
        <strain evidence="3 4">PCC 9333</strain>
    </source>
</reference>
<keyword evidence="1" id="KW-0732">Signal</keyword>
<feature type="chain" id="PRO_5007685043" evidence="1">
    <location>
        <begin position="22"/>
        <end position="154"/>
    </location>
</feature>
<dbReference type="EMBL" id="CP003620">
    <property type="protein sequence ID" value="AFZ11293.1"/>
    <property type="molecule type" value="Genomic_DNA"/>
</dbReference>
<evidence type="ECO:0000313" key="2">
    <source>
        <dbReference type="EMBL" id="AFZ11293.1"/>
    </source>
</evidence>
<evidence type="ECO:0000313" key="4">
    <source>
        <dbReference type="Proteomes" id="UP000010472"/>
    </source>
</evidence>
<protein>
    <submittedName>
        <fullName evidence="3">Uncharacterized protein</fullName>
    </submittedName>
</protein>
<dbReference type="PATRIC" id="fig|1173022.3.peg.332"/>
<dbReference type="OrthoDB" id="574615at2"/>
<evidence type="ECO:0000313" key="3">
    <source>
        <dbReference type="EMBL" id="AFZ11607.1"/>
    </source>
</evidence>
<feature type="signal peptide" evidence="1">
    <location>
        <begin position="1"/>
        <end position="21"/>
    </location>
</feature>
<proteinExistence type="predicted"/>
<organism evidence="3 4">
    <name type="scientific">Crinalium epipsammum PCC 9333</name>
    <dbReference type="NCBI Taxonomy" id="1173022"/>
    <lineage>
        <taxon>Bacteria</taxon>
        <taxon>Bacillati</taxon>
        <taxon>Cyanobacteriota</taxon>
        <taxon>Cyanophyceae</taxon>
        <taxon>Gomontiellales</taxon>
        <taxon>Gomontiellaceae</taxon>
        <taxon>Crinalium</taxon>
    </lineage>
</organism>
<dbReference type="EMBL" id="CP003620">
    <property type="protein sequence ID" value="AFZ11607.1"/>
    <property type="molecule type" value="Genomic_DNA"/>
</dbReference>